<protein>
    <submittedName>
        <fullName evidence="1">Uncharacterized protein</fullName>
    </submittedName>
</protein>
<dbReference type="InterPro" id="IPR012816">
    <property type="entry name" value="NADAR"/>
</dbReference>
<dbReference type="InParanoid" id="K1PY86"/>
<dbReference type="SUPFAM" id="SSF143990">
    <property type="entry name" value="YbiA-like"/>
    <property type="match status" value="1"/>
</dbReference>
<organism evidence="1">
    <name type="scientific">Magallana gigas</name>
    <name type="common">Pacific oyster</name>
    <name type="synonym">Crassostrea gigas</name>
    <dbReference type="NCBI Taxonomy" id="29159"/>
    <lineage>
        <taxon>Eukaryota</taxon>
        <taxon>Metazoa</taxon>
        <taxon>Spiralia</taxon>
        <taxon>Lophotrochozoa</taxon>
        <taxon>Mollusca</taxon>
        <taxon>Bivalvia</taxon>
        <taxon>Autobranchia</taxon>
        <taxon>Pteriomorphia</taxon>
        <taxon>Ostreida</taxon>
        <taxon>Ostreoidea</taxon>
        <taxon>Ostreidae</taxon>
        <taxon>Magallana</taxon>
    </lineage>
</organism>
<dbReference type="InterPro" id="IPR037238">
    <property type="entry name" value="YbiA-like_sf"/>
</dbReference>
<dbReference type="EMBL" id="JH815903">
    <property type="protein sequence ID" value="EKC26558.1"/>
    <property type="molecule type" value="Genomic_DNA"/>
</dbReference>
<evidence type="ECO:0000313" key="1">
    <source>
        <dbReference type="EMBL" id="EKC26558.1"/>
    </source>
</evidence>
<reference evidence="1" key="1">
    <citation type="journal article" date="2012" name="Nature">
        <title>The oyster genome reveals stress adaptation and complexity of shell formation.</title>
        <authorList>
            <person name="Zhang G."/>
            <person name="Fang X."/>
            <person name="Guo X."/>
            <person name="Li L."/>
            <person name="Luo R."/>
            <person name="Xu F."/>
            <person name="Yang P."/>
            <person name="Zhang L."/>
            <person name="Wang X."/>
            <person name="Qi H."/>
            <person name="Xiong Z."/>
            <person name="Que H."/>
            <person name="Xie Y."/>
            <person name="Holland P.W."/>
            <person name="Paps J."/>
            <person name="Zhu Y."/>
            <person name="Wu F."/>
            <person name="Chen Y."/>
            <person name="Wang J."/>
            <person name="Peng C."/>
            <person name="Meng J."/>
            <person name="Yang L."/>
            <person name="Liu J."/>
            <person name="Wen B."/>
            <person name="Zhang N."/>
            <person name="Huang Z."/>
            <person name="Zhu Q."/>
            <person name="Feng Y."/>
            <person name="Mount A."/>
            <person name="Hedgecock D."/>
            <person name="Xu Z."/>
            <person name="Liu Y."/>
            <person name="Domazet-Loso T."/>
            <person name="Du Y."/>
            <person name="Sun X."/>
            <person name="Zhang S."/>
            <person name="Liu B."/>
            <person name="Cheng P."/>
            <person name="Jiang X."/>
            <person name="Li J."/>
            <person name="Fan D."/>
            <person name="Wang W."/>
            <person name="Fu W."/>
            <person name="Wang T."/>
            <person name="Wang B."/>
            <person name="Zhang J."/>
            <person name="Peng Z."/>
            <person name="Li Y."/>
            <person name="Li N."/>
            <person name="Wang J."/>
            <person name="Chen M."/>
            <person name="He Y."/>
            <person name="Tan F."/>
            <person name="Song X."/>
            <person name="Zheng Q."/>
            <person name="Huang R."/>
            <person name="Yang H."/>
            <person name="Du X."/>
            <person name="Chen L."/>
            <person name="Yang M."/>
            <person name="Gaffney P.M."/>
            <person name="Wang S."/>
            <person name="Luo L."/>
            <person name="She Z."/>
            <person name="Ming Y."/>
            <person name="Huang W."/>
            <person name="Zhang S."/>
            <person name="Huang B."/>
            <person name="Zhang Y."/>
            <person name="Qu T."/>
            <person name="Ni P."/>
            <person name="Miao G."/>
            <person name="Wang J."/>
            <person name="Wang Q."/>
            <person name="Steinberg C.E."/>
            <person name="Wang H."/>
            <person name="Li N."/>
            <person name="Qian L."/>
            <person name="Zhang G."/>
            <person name="Li Y."/>
            <person name="Yang H."/>
            <person name="Liu X."/>
            <person name="Wang J."/>
            <person name="Yin Y."/>
            <person name="Wang J."/>
        </authorList>
    </citation>
    <scope>NUCLEOTIDE SEQUENCE [LARGE SCALE GENOMIC DNA]</scope>
    <source>
        <strain evidence="1">05x7-T-G4-1.051#20</strain>
    </source>
</reference>
<dbReference type="AlphaFoldDB" id="K1PY86"/>
<sequence length="109" mass="12024">MGHIKTSCKKAKACKVCQREGHEPGSPDCKYFVQPSEMAVAFQGKDNTLSNFYPCEIKAFGEVQQSAEHAYQFTKAIRSGDMVAVQKIRESSTALEAKRISHTVKDPVG</sequence>
<dbReference type="CDD" id="cd15457">
    <property type="entry name" value="NADAR"/>
    <property type="match status" value="1"/>
</dbReference>
<dbReference type="HOGENOM" id="CLU_2186462_0_0_1"/>
<name>K1PY86_MAGGI</name>
<accession>K1PY86</accession>
<dbReference type="Gene3D" id="1.10.357.40">
    <property type="entry name" value="YbiA-like"/>
    <property type="match status" value="1"/>
</dbReference>
<proteinExistence type="predicted"/>
<gene>
    <name evidence="1" type="ORF">CGI_10009802</name>
</gene>